<reference evidence="1 2" key="1">
    <citation type="journal article" date="2016" name="Nat. Commun.">
        <title>Thousands of microbial genomes shed light on interconnected biogeochemical processes in an aquifer system.</title>
        <authorList>
            <person name="Anantharaman K."/>
            <person name="Brown C.T."/>
            <person name="Hug L.A."/>
            <person name="Sharon I."/>
            <person name="Castelle C.J."/>
            <person name="Probst A.J."/>
            <person name="Thomas B.C."/>
            <person name="Singh A."/>
            <person name="Wilkins M.J."/>
            <person name="Karaoz U."/>
            <person name="Brodie E.L."/>
            <person name="Williams K.H."/>
            <person name="Hubbard S.S."/>
            <person name="Banfield J.F."/>
        </authorList>
    </citation>
    <scope>NUCLEOTIDE SEQUENCE [LARGE SCALE GENOMIC DNA]</scope>
</reference>
<dbReference type="PANTHER" id="PTHR43306:SF1">
    <property type="entry name" value="7,8-DIHYDRO-6-HYDROXYMETHYLPTERIN DIMETHYLTRANSFERASE"/>
    <property type="match status" value="1"/>
</dbReference>
<gene>
    <name evidence="1" type="ORF">A2161_13995</name>
</gene>
<organism evidence="1 2">
    <name type="scientific">Candidatus Schekmanbacteria bacterium RBG_13_48_7</name>
    <dbReference type="NCBI Taxonomy" id="1817878"/>
    <lineage>
        <taxon>Bacteria</taxon>
        <taxon>Candidatus Schekmaniibacteriota</taxon>
    </lineage>
</organism>
<proteinExistence type="predicted"/>
<dbReference type="InterPro" id="IPR034474">
    <property type="entry name" value="Methyltransferase_Class_D"/>
</dbReference>
<evidence type="ECO:0008006" key="3">
    <source>
        <dbReference type="Google" id="ProtNLM"/>
    </source>
</evidence>
<comment type="caution">
    <text evidence="1">The sequence shown here is derived from an EMBL/GenBank/DDBJ whole genome shotgun (WGS) entry which is preliminary data.</text>
</comment>
<accession>A0A1F7RZC1</accession>
<dbReference type="AlphaFoldDB" id="A0A1F7RZC1"/>
<dbReference type="EMBL" id="MGDD01000106">
    <property type="protein sequence ID" value="OGL46926.1"/>
    <property type="molecule type" value="Genomic_DNA"/>
</dbReference>
<evidence type="ECO:0000313" key="1">
    <source>
        <dbReference type="EMBL" id="OGL46926.1"/>
    </source>
</evidence>
<evidence type="ECO:0000313" key="2">
    <source>
        <dbReference type="Proteomes" id="UP000179266"/>
    </source>
</evidence>
<name>A0A1F7RZC1_9BACT</name>
<dbReference type="Proteomes" id="UP000179266">
    <property type="component" value="Unassembled WGS sequence"/>
</dbReference>
<sequence>MRIVLVPTIVSGLNVDQIGPIFRFALDFSHHITGISVQPAAAVGRKNLENRREDNFNLADLAIEFGKQTNLTKCPDDWFPLNAISSITMGLSNLRGEEIAGPSCDAHCSLGAYFYVDEFNKAHCINHFFNLEKFFHEIANVATAKTGHFFKQIISRYTELKRLERCFDDTKAPRGLTFQRMLQAFDGWEDKSIGRNPGWNQYGYNGIFVAGMHFMDSTNFNIRRLHRCIIHYVTLSGKRIPFCNYNAGLRIRNDEEAIRNKETIKVLDI</sequence>
<dbReference type="PANTHER" id="PTHR43306">
    <property type="entry name" value="7,8-DIHYDRO-6-HYDROXYMETHYLPTERIN DIMETHYLTRANSFERASE"/>
    <property type="match status" value="1"/>
</dbReference>
<protein>
    <recommendedName>
        <fullName evidence="3">Radical SAM protein</fullName>
    </recommendedName>
</protein>